<reference evidence="1 2" key="1">
    <citation type="submission" date="2019-12" db="EMBL/GenBank/DDBJ databases">
        <authorList>
            <person name="Alioto T."/>
            <person name="Alioto T."/>
            <person name="Gomez Garrido J."/>
        </authorList>
    </citation>
    <scope>NUCLEOTIDE SEQUENCE [LARGE SCALE GENOMIC DNA]</scope>
</reference>
<accession>A0A8S0RZW8</accession>
<keyword evidence="1" id="KW-0812">Transmembrane</keyword>
<name>A0A8S0RZW8_OLEEU</name>
<evidence type="ECO:0000313" key="2">
    <source>
        <dbReference type="Proteomes" id="UP000594638"/>
    </source>
</evidence>
<gene>
    <name evidence="1" type="ORF">OLEA9_A057820</name>
</gene>
<keyword evidence="1" id="KW-0472">Membrane</keyword>
<organism evidence="1 2">
    <name type="scientific">Olea europaea subsp. europaea</name>
    <dbReference type="NCBI Taxonomy" id="158383"/>
    <lineage>
        <taxon>Eukaryota</taxon>
        <taxon>Viridiplantae</taxon>
        <taxon>Streptophyta</taxon>
        <taxon>Embryophyta</taxon>
        <taxon>Tracheophyta</taxon>
        <taxon>Spermatophyta</taxon>
        <taxon>Magnoliopsida</taxon>
        <taxon>eudicotyledons</taxon>
        <taxon>Gunneridae</taxon>
        <taxon>Pentapetalae</taxon>
        <taxon>asterids</taxon>
        <taxon>lamiids</taxon>
        <taxon>Lamiales</taxon>
        <taxon>Oleaceae</taxon>
        <taxon>Oleeae</taxon>
        <taxon>Olea</taxon>
    </lineage>
</organism>
<dbReference type="Proteomes" id="UP000594638">
    <property type="component" value="Unassembled WGS sequence"/>
</dbReference>
<keyword evidence="2" id="KW-1185">Reference proteome</keyword>
<protein>
    <submittedName>
        <fullName evidence="1">Transmembrane 87A-like</fullName>
    </submittedName>
</protein>
<sequence length="292" mass="33580">MVRLDYRVTFFSLSITLFGVCIAASIHEYFGEQFVRKGNAFVVHGGSEGIYSSAPRLNESFSGDSFIRDLLLNRKISVDGISPYEPFYARRTELGKTECLDSSSSPLLELEWNDLRIERKCQSTSSGNEVSRQEYNFYPASRLAYLFFLFAMFNWSTPFARKGSVTSTKCFSHTSRIARQLHSSAWHSSSNTSEVFIPHVMRENSKDLAYANLKDQLVVVKKAKGPSFVERTMKELFQRWELQFNTHIQLKKATLALISLLRYRYRRMRLVGSEFSCFGKKVIQEELLSQLG</sequence>
<dbReference type="Gramene" id="OE9A057820T1">
    <property type="protein sequence ID" value="OE9A057820C1"/>
    <property type="gene ID" value="OE9A057820"/>
</dbReference>
<comment type="caution">
    <text evidence="1">The sequence shown here is derived from an EMBL/GenBank/DDBJ whole genome shotgun (WGS) entry which is preliminary data.</text>
</comment>
<evidence type="ECO:0000313" key="1">
    <source>
        <dbReference type="EMBL" id="CAA2984566.1"/>
    </source>
</evidence>
<dbReference type="AlphaFoldDB" id="A0A8S0RZW8"/>
<dbReference type="EMBL" id="CACTIH010003770">
    <property type="protein sequence ID" value="CAA2984566.1"/>
    <property type="molecule type" value="Genomic_DNA"/>
</dbReference>
<proteinExistence type="predicted"/>